<dbReference type="PROSITE" id="PS00178">
    <property type="entry name" value="AA_TRNA_LIGASE_I"/>
    <property type="match status" value="1"/>
</dbReference>
<dbReference type="GO" id="GO:0006429">
    <property type="term" value="P:leucyl-tRNA aminoacylation"/>
    <property type="evidence" value="ECO:0007669"/>
    <property type="project" value="InterPro"/>
</dbReference>
<evidence type="ECO:0000259" key="13">
    <source>
        <dbReference type="Pfam" id="PF08264"/>
    </source>
</evidence>
<dbReference type="CDD" id="cd00812">
    <property type="entry name" value="LeuRS_core"/>
    <property type="match status" value="1"/>
</dbReference>
<dbReference type="InterPro" id="IPR001412">
    <property type="entry name" value="aa-tRNA-synth_I_CS"/>
</dbReference>
<sequence length="848" mass="98314">MKTTEKLTNEKRKEIENFWKGRLLNHHKSSQANNANEKFYVLSMFPYPSGNLHMGHVRVYAISDTMARFYRLNGKHVIHPMGWDAFGLPAENAAIERGKVPHKWTKANIQSMKRQMESLCCSFDWDREFTTCHPDYYKWTQFLFLELYKRGLVYRKKAKVHWDPVDKTVLADEQIDEEGRSWRSGALAEIKYLEQWYIKTTAFAKNLLDGLDEVDSGLWRDIVDLQKHWIGQIEGVKFDFRVQKNDEKLDVLSLFSKTPEFIYGASHILVKPEHYLALYDQATDGRLEGITALNPFNGNKLPIFVEKSAEYFHEQLDSHLAIPDGNHLDEKYAEKHHLCYTKVRSTHDPNILTNSGHFEGLHRKSAFQAISEYAKHINAGGQMTSAKLRDWLISRQRYWGTPIPIIHCPKQGPVPVPYEELPVKLPEVENFAGRSAASLLNNADWLKARCSNCTCEEGGKRETDTMDTFVDSSWYFLRFLDPKNSFQPFSKDKVMAGMPVDLYIGGKEHATLHLYYARFFTHFLCSLGILPHPEPFLNILSQGMVMGQTFKVEETGKYLRSDEIEFIENKKNAIEKSTGKPVEIKWEKMSKSKHNGADPQVIIDEFGADATRLCILANVAPKSHRHWNLDVMKGILHWQQRIWRLIGDYLKVKHQGNIKIDEAELLKFNLDIDHKRNHIVKEVTFHMGKTFLLNTALSRLQEFTSFLKKCPEGVIANSSNFERALKDLIVMLSPFSPCFSSELYCGFRNRGDVNVFDETWPPVDNNYELPLIVKVNSKEVCRIPVQKDRIDDLNVEECYSFATKNAEYQKKMKNREIFDIKLTKNFGYNIEINIFVKKPKNIKNNEET</sequence>
<dbReference type="EMBL" id="CAJFCJ010000012">
    <property type="protein sequence ID" value="CAD5120396.1"/>
    <property type="molecule type" value="Genomic_DNA"/>
</dbReference>
<dbReference type="FunFam" id="1.10.730.10:FF:000002">
    <property type="entry name" value="Leucine--tRNA ligase"/>
    <property type="match status" value="1"/>
</dbReference>
<evidence type="ECO:0000256" key="7">
    <source>
        <dbReference type="ARBA" id="ARBA00022917"/>
    </source>
</evidence>
<organism evidence="15 16">
    <name type="scientific">Dimorphilus gyrociliatus</name>
    <dbReference type="NCBI Taxonomy" id="2664684"/>
    <lineage>
        <taxon>Eukaryota</taxon>
        <taxon>Metazoa</taxon>
        <taxon>Spiralia</taxon>
        <taxon>Lophotrochozoa</taxon>
        <taxon>Annelida</taxon>
        <taxon>Polychaeta</taxon>
        <taxon>Polychaeta incertae sedis</taxon>
        <taxon>Dinophilidae</taxon>
        <taxon>Dimorphilus</taxon>
    </lineage>
</organism>
<comment type="similarity">
    <text evidence="2 11">Belongs to the class-I aminoacyl-tRNA synthetase family.</text>
</comment>
<feature type="domain" description="Leucyl-tRNA synthetase editing" evidence="14">
    <location>
        <begin position="227"/>
        <end position="277"/>
    </location>
</feature>
<dbReference type="Gene3D" id="3.40.50.620">
    <property type="entry name" value="HUPs"/>
    <property type="match status" value="2"/>
</dbReference>
<feature type="domain" description="Aminoacyl-tRNA synthetase class Ia" evidence="12">
    <location>
        <begin position="587"/>
        <end position="618"/>
    </location>
</feature>
<evidence type="ECO:0000256" key="9">
    <source>
        <dbReference type="ARBA" id="ARBA00030520"/>
    </source>
</evidence>
<keyword evidence="7 11" id="KW-0648">Protein biosynthesis</keyword>
<dbReference type="SUPFAM" id="SSF47323">
    <property type="entry name" value="Anticodon-binding domain of a subclass of class I aminoacyl-tRNA synthetases"/>
    <property type="match status" value="1"/>
</dbReference>
<accession>A0A7I8VXE4</accession>
<evidence type="ECO:0000256" key="5">
    <source>
        <dbReference type="ARBA" id="ARBA00022741"/>
    </source>
</evidence>
<dbReference type="GO" id="GO:0032543">
    <property type="term" value="P:mitochondrial translation"/>
    <property type="evidence" value="ECO:0007669"/>
    <property type="project" value="TreeGrafter"/>
</dbReference>
<reference evidence="15 16" key="1">
    <citation type="submission" date="2020-08" db="EMBL/GenBank/DDBJ databases">
        <authorList>
            <person name="Hejnol A."/>
        </authorList>
    </citation>
    <scope>NUCLEOTIDE SEQUENCE [LARGE SCALE GENOMIC DNA]</scope>
</reference>
<protein>
    <recommendedName>
        <fullName evidence="3">leucine--tRNA ligase</fullName>
        <ecNumber evidence="3">6.1.1.4</ecNumber>
    </recommendedName>
    <alternativeName>
        <fullName evidence="9">Leucyl-tRNA synthetase</fullName>
    </alternativeName>
</protein>
<dbReference type="GO" id="GO:0002161">
    <property type="term" value="F:aminoacyl-tRNA deacylase activity"/>
    <property type="evidence" value="ECO:0007669"/>
    <property type="project" value="InterPro"/>
</dbReference>
<dbReference type="InterPro" id="IPR013155">
    <property type="entry name" value="M/V/L/I-tRNA-synth_anticd-bd"/>
</dbReference>
<dbReference type="OrthoDB" id="15954at2759"/>
<dbReference type="Gene3D" id="1.10.730.10">
    <property type="entry name" value="Isoleucyl-tRNA Synthetase, Domain 1"/>
    <property type="match status" value="1"/>
</dbReference>
<dbReference type="SUPFAM" id="SSF52374">
    <property type="entry name" value="Nucleotidylyl transferase"/>
    <property type="match status" value="1"/>
</dbReference>
<evidence type="ECO:0000256" key="11">
    <source>
        <dbReference type="RuleBase" id="RU363035"/>
    </source>
</evidence>
<evidence type="ECO:0000256" key="6">
    <source>
        <dbReference type="ARBA" id="ARBA00022840"/>
    </source>
</evidence>
<evidence type="ECO:0000256" key="4">
    <source>
        <dbReference type="ARBA" id="ARBA00022598"/>
    </source>
</evidence>
<evidence type="ECO:0000256" key="1">
    <source>
        <dbReference type="ARBA" id="ARBA00004305"/>
    </source>
</evidence>
<comment type="catalytic activity">
    <reaction evidence="10">
        <text>tRNA(Leu) + L-leucine + ATP = L-leucyl-tRNA(Leu) + AMP + diphosphate</text>
        <dbReference type="Rhea" id="RHEA:11688"/>
        <dbReference type="Rhea" id="RHEA-COMP:9613"/>
        <dbReference type="Rhea" id="RHEA-COMP:9622"/>
        <dbReference type="ChEBI" id="CHEBI:30616"/>
        <dbReference type="ChEBI" id="CHEBI:33019"/>
        <dbReference type="ChEBI" id="CHEBI:57427"/>
        <dbReference type="ChEBI" id="CHEBI:78442"/>
        <dbReference type="ChEBI" id="CHEBI:78494"/>
        <dbReference type="ChEBI" id="CHEBI:456215"/>
        <dbReference type="EC" id="6.1.1.4"/>
    </reaction>
</comment>
<evidence type="ECO:0000256" key="10">
    <source>
        <dbReference type="ARBA" id="ARBA00047469"/>
    </source>
</evidence>
<dbReference type="SUPFAM" id="SSF50677">
    <property type="entry name" value="ValRS/IleRS/LeuRS editing domain"/>
    <property type="match status" value="1"/>
</dbReference>
<dbReference type="Pfam" id="PF08264">
    <property type="entry name" value="Anticodon_1"/>
    <property type="match status" value="1"/>
</dbReference>
<dbReference type="InterPro" id="IPR025709">
    <property type="entry name" value="Leu_tRNA-synth_edit"/>
</dbReference>
<keyword evidence="6 11" id="KW-0067">ATP-binding</keyword>
<dbReference type="Proteomes" id="UP000549394">
    <property type="component" value="Unassembled WGS sequence"/>
</dbReference>
<feature type="domain" description="Methionyl/Valyl/Leucyl/Isoleucyl-tRNA synthetase anticodon-binding" evidence="13">
    <location>
        <begin position="672"/>
        <end position="774"/>
    </location>
</feature>
<dbReference type="GO" id="GO:0005524">
    <property type="term" value="F:ATP binding"/>
    <property type="evidence" value="ECO:0007669"/>
    <property type="project" value="UniProtKB-KW"/>
</dbReference>
<dbReference type="FunFam" id="3.40.50.620:FF:000003">
    <property type="entry name" value="Leucine--tRNA ligase"/>
    <property type="match status" value="1"/>
</dbReference>
<keyword evidence="5 11" id="KW-0547">Nucleotide-binding</keyword>
<evidence type="ECO:0000259" key="12">
    <source>
        <dbReference type="Pfam" id="PF00133"/>
    </source>
</evidence>
<dbReference type="FunFam" id="3.40.50.620:FF:000100">
    <property type="entry name" value="probable leucine--tRNA ligase, mitochondrial"/>
    <property type="match status" value="1"/>
</dbReference>
<comment type="caution">
    <text evidence="15">The sequence shown here is derived from an EMBL/GenBank/DDBJ whole genome shotgun (WGS) entry which is preliminary data.</text>
</comment>
<dbReference type="EC" id="6.1.1.4" evidence="3"/>
<keyword evidence="16" id="KW-1185">Reference proteome</keyword>
<evidence type="ECO:0000256" key="2">
    <source>
        <dbReference type="ARBA" id="ARBA00005594"/>
    </source>
</evidence>
<name>A0A7I8VXE4_9ANNE</name>
<dbReference type="AlphaFoldDB" id="A0A7I8VXE4"/>
<proteinExistence type="inferred from homology"/>
<dbReference type="PANTHER" id="PTHR43740">
    <property type="entry name" value="LEUCYL-TRNA SYNTHETASE"/>
    <property type="match status" value="1"/>
</dbReference>
<comment type="subcellular location">
    <subcellularLocation>
        <location evidence="1">Mitochondrion matrix</location>
    </subcellularLocation>
</comment>
<evidence type="ECO:0000259" key="14">
    <source>
        <dbReference type="Pfam" id="PF13603"/>
    </source>
</evidence>
<evidence type="ECO:0000256" key="8">
    <source>
        <dbReference type="ARBA" id="ARBA00023146"/>
    </source>
</evidence>
<evidence type="ECO:0000313" key="15">
    <source>
        <dbReference type="EMBL" id="CAD5120396.1"/>
    </source>
</evidence>
<dbReference type="GO" id="GO:0005759">
    <property type="term" value="C:mitochondrial matrix"/>
    <property type="evidence" value="ECO:0007669"/>
    <property type="project" value="UniProtKB-SubCell"/>
</dbReference>
<keyword evidence="8 11" id="KW-0030">Aminoacyl-tRNA synthetase</keyword>
<evidence type="ECO:0000256" key="3">
    <source>
        <dbReference type="ARBA" id="ARBA00013164"/>
    </source>
</evidence>
<dbReference type="InterPro" id="IPR002302">
    <property type="entry name" value="Leu-tRNA-ligase"/>
</dbReference>
<feature type="domain" description="Aminoacyl-tRNA synthetase class Ia" evidence="12">
    <location>
        <begin position="387"/>
        <end position="547"/>
    </location>
</feature>
<dbReference type="PANTHER" id="PTHR43740:SF2">
    <property type="entry name" value="LEUCINE--TRNA LIGASE, MITOCHONDRIAL"/>
    <property type="match status" value="1"/>
</dbReference>
<dbReference type="InterPro" id="IPR014729">
    <property type="entry name" value="Rossmann-like_a/b/a_fold"/>
</dbReference>
<dbReference type="Gene3D" id="2.20.28.290">
    <property type="match status" value="1"/>
</dbReference>
<evidence type="ECO:0000313" key="16">
    <source>
        <dbReference type="Proteomes" id="UP000549394"/>
    </source>
</evidence>
<dbReference type="Pfam" id="PF00133">
    <property type="entry name" value="tRNA-synt_1"/>
    <property type="match status" value="3"/>
</dbReference>
<dbReference type="GO" id="GO:0004823">
    <property type="term" value="F:leucine-tRNA ligase activity"/>
    <property type="evidence" value="ECO:0007669"/>
    <property type="project" value="UniProtKB-EC"/>
</dbReference>
<dbReference type="Pfam" id="PF13603">
    <property type="entry name" value="tRNA-synt_1_2"/>
    <property type="match status" value="1"/>
</dbReference>
<dbReference type="InterPro" id="IPR009008">
    <property type="entry name" value="Val/Leu/Ile-tRNA-synth_edit"/>
</dbReference>
<dbReference type="PRINTS" id="PR00985">
    <property type="entry name" value="TRNASYNTHLEU"/>
</dbReference>
<keyword evidence="4 11" id="KW-0436">Ligase</keyword>
<dbReference type="InterPro" id="IPR002300">
    <property type="entry name" value="aa-tRNA-synth_Ia"/>
</dbReference>
<gene>
    <name evidence="15" type="ORF">DGYR_LOCUS8502</name>
</gene>
<dbReference type="InterPro" id="IPR009080">
    <property type="entry name" value="tRNAsynth_Ia_anticodon-bd"/>
</dbReference>
<feature type="domain" description="Aminoacyl-tRNA synthetase class Ia" evidence="12">
    <location>
        <begin position="17"/>
        <end position="214"/>
    </location>
</feature>